<feature type="transmembrane region" description="Helical" evidence="1">
    <location>
        <begin position="6"/>
        <end position="28"/>
    </location>
</feature>
<dbReference type="SUPFAM" id="SSF48317">
    <property type="entry name" value="Acid phosphatase/Vanadium-dependent haloperoxidase"/>
    <property type="match status" value="1"/>
</dbReference>
<proteinExistence type="predicted"/>
<organism evidence="3 4">
    <name type="scientific">Candidatus Nomurabacteria bacterium RIFCSPLOWO2_01_FULL_36_16</name>
    <dbReference type="NCBI Taxonomy" id="1801767"/>
    <lineage>
        <taxon>Bacteria</taxon>
        <taxon>Candidatus Nomuraibacteriota</taxon>
    </lineage>
</organism>
<dbReference type="Pfam" id="PF01569">
    <property type="entry name" value="PAP2"/>
    <property type="match status" value="1"/>
</dbReference>
<evidence type="ECO:0000259" key="2">
    <source>
        <dbReference type="SMART" id="SM00014"/>
    </source>
</evidence>
<dbReference type="InterPro" id="IPR000326">
    <property type="entry name" value="PAP2/HPO"/>
</dbReference>
<feature type="transmembrane region" description="Helical" evidence="1">
    <location>
        <begin position="106"/>
        <end position="123"/>
    </location>
</feature>
<dbReference type="InterPro" id="IPR036938">
    <property type="entry name" value="PAP2/HPO_sf"/>
</dbReference>
<keyword evidence="1" id="KW-0472">Membrane</keyword>
<sequence length="160" mass="17479">MLDQIIIFFAEYVYMLIAGIAFCFVIFSDAPTRKAVLVIGVFSSAIALIADKVLNQTIVSPRPFVVEDITPLFPHVASNGFPSEHALFAMVIGSTIFLYNKKIGALLFALTLGIGVARVLANVHHPVDILRGFAIGFVAVLTGRYIFSFPKVKKYLSLEA</sequence>
<accession>A0A1F6WXU0</accession>
<dbReference type="AlphaFoldDB" id="A0A1F6WXU0"/>
<keyword evidence="1" id="KW-0812">Transmembrane</keyword>
<keyword evidence="1" id="KW-1133">Transmembrane helix</keyword>
<feature type="domain" description="Phosphatidic acid phosphatase type 2/haloperoxidase" evidence="2">
    <location>
        <begin position="36"/>
        <end position="144"/>
    </location>
</feature>
<gene>
    <name evidence="3" type="ORF">A3A91_03535</name>
</gene>
<evidence type="ECO:0000313" key="4">
    <source>
        <dbReference type="Proteomes" id="UP000177001"/>
    </source>
</evidence>
<feature type="transmembrane region" description="Helical" evidence="1">
    <location>
        <begin position="35"/>
        <end position="54"/>
    </location>
</feature>
<dbReference type="Gene3D" id="1.20.144.10">
    <property type="entry name" value="Phosphatidic acid phosphatase type 2/haloperoxidase"/>
    <property type="match status" value="1"/>
</dbReference>
<evidence type="ECO:0000256" key="1">
    <source>
        <dbReference type="SAM" id="Phobius"/>
    </source>
</evidence>
<dbReference type="EMBL" id="MFUR01000012">
    <property type="protein sequence ID" value="OGI86683.1"/>
    <property type="molecule type" value="Genomic_DNA"/>
</dbReference>
<comment type="caution">
    <text evidence="3">The sequence shown here is derived from an EMBL/GenBank/DDBJ whole genome shotgun (WGS) entry which is preliminary data.</text>
</comment>
<reference evidence="3 4" key="1">
    <citation type="journal article" date="2016" name="Nat. Commun.">
        <title>Thousands of microbial genomes shed light on interconnected biogeochemical processes in an aquifer system.</title>
        <authorList>
            <person name="Anantharaman K."/>
            <person name="Brown C.T."/>
            <person name="Hug L.A."/>
            <person name="Sharon I."/>
            <person name="Castelle C.J."/>
            <person name="Probst A.J."/>
            <person name="Thomas B.C."/>
            <person name="Singh A."/>
            <person name="Wilkins M.J."/>
            <person name="Karaoz U."/>
            <person name="Brodie E.L."/>
            <person name="Williams K.H."/>
            <person name="Hubbard S.S."/>
            <person name="Banfield J.F."/>
        </authorList>
    </citation>
    <scope>NUCLEOTIDE SEQUENCE [LARGE SCALE GENOMIC DNA]</scope>
</reference>
<name>A0A1F6WXU0_9BACT</name>
<dbReference type="Proteomes" id="UP000177001">
    <property type="component" value="Unassembled WGS sequence"/>
</dbReference>
<dbReference type="SMART" id="SM00014">
    <property type="entry name" value="acidPPc"/>
    <property type="match status" value="1"/>
</dbReference>
<dbReference type="PANTHER" id="PTHR14969:SF58">
    <property type="entry name" value="UNDECAPRENYL-DIPHOSPHATASE BCRC"/>
    <property type="match status" value="1"/>
</dbReference>
<dbReference type="PANTHER" id="PTHR14969">
    <property type="entry name" value="SPHINGOSINE-1-PHOSPHATE PHOSPHOHYDROLASE"/>
    <property type="match status" value="1"/>
</dbReference>
<evidence type="ECO:0000313" key="3">
    <source>
        <dbReference type="EMBL" id="OGI86683.1"/>
    </source>
</evidence>
<feature type="transmembrane region" description="Helical" evidence="1">
    <location>
        <begin position="129"/>
        <end position="147"/>
    </location>
</feature>
<protein>
    <recommendedName>
        <fullName evidence="2">Phosphatidic acid phosphatase type 2/haloperoxidase domain-containing protein</fullName>
    </recommendedName>
</protein>